<dbReference type="EMBL" id="LKPO01000026">
    <property type="protein sequence ID" value="OLF87814.1"/>
    <property type="molecule type" value="Genomic_DNA"/>
</dbReference>
<gene>
    <name evidence="1" type="ORF">B4121_4266</name>
</gene>
<organism evidence="1 2">
    <name type="scientific">Bacillus paralicheniformis</name>
    <dbReference type="NCBI Taxonomy" id="1648923"/>
    <lineage>
        <taxon>Bacteria</taxon>
        <taxon>Bacillati</taxon>
        <taxon>Bacillota</taxon>
        <taxon>Bacilli</taxon>
        <taxon>Bacillales</taxon>
        <taxon>Bacillaceae</taxon>
        <taxon>Bacillus</taxon>
    </lineage>
</organism>
<dbReference type="AlphaFoldDB" id="A0A6N2GT48"/>
<name>A0A6N2GT48_9BACI</name>
<proteinExistence type="predicted"/>
<evidence type="ECO:0000313" key="1">
    <source>
        <dbReference type="EMBL" id="OLF87814.1"/>
    </source>
</evidence>
<comment type="caution">
    <text evidence="1">The sequence shown here is derived from an EMBL/GenBank/DDBJ whole genome shotgun (WGS) entry which is preliminary data.</text>
</comment>
<accession>A0A6N2GT48</accession>
<evidence type="ECO:0000313" key="2">
    <source>
        <dbReference type="Proteomes" id="UP000185604"/>
    </source>
</evidence>
<sequence length="44" mass="5116">MKGTAPVFFIGLFLQCESSAYVPYIDPFVDQLYNLKIKYEEAHE</sequence>
<dbReference type="Proteomes" id="UP000185604">
    <property type="component" value="Unassembled WGS sequence"/>
</dbReference>
<protein>
    <submittedName>
        <fullName evidence="1">Uncharacterized protein</fullName>
    </submittedName>
</protein>
<reference evidence="1 2" key="1">
    <citation type="journal article" date="2016" name="Front. Microbiol.">
        <title>High-Level Heat Resistance of Spores of Bacillus amyloliquefaciens and Bacillus licheniformis Results from the Presence of a spoVA Operon in a Tn1546 Transposon.</title>
        <authorList>
            <person name="Berendsen E.M."/>
            <person name="Koning R.A."/>
            <person name="Boekhorst J."/>
            <person name="de Jong A."/>
            <person name="Kuipers O.P."/>
            <person name="Wells-Bennik M.H."/>
        </authorList>
    </citation>
    <scope>NUCLEOTIDE SEQUENCE [LARGE SCALE GENOMIC DNA]</scope>
    <source>
        <strain evidence="1 2">B4121</strain>
    </source>
</reference>